<comment type="caution">
    <text evidence="2">The sequence shown here is derived from an EMBL/GenBank/DDBJ whole genome shotgun (WGS) entry which is preliminary data.</text>
</comment>
<evidence type="ECO:0000256" key="1">
    <source>
        <dbReference type="SAM" id="Phobius"/>
    </source>
</evidence>
<feature type="transmembrane region" description="Helical" evidence="1">
    <location>
        <begin position="43"/>
        <end position="62"/>
    </location>
</feature>
<accession>A0A9W6RT66</accession>
<proteinExistence type="predicted"/>
<organism evidence="2 3">
    <name type="scientific">Actinoallomurus iriomotensis</name>
    <dbReference type="NCBI Taxonomy" id="478107"/>
    <lineage>
        <taxon>Bacteria</taxon>
        <taxon>Bacillati</taxon>
        <taxon>Actinomycetota</taxon>
        <taxon>Actinomycetes</taxon>
        <taxon>Streptosporangiales</taxon>
        <taxon>Thermomonosporaceae</taxon>
        <taxon>Actinoallomurus</taxon>
    </lineage>
</organism>
<feature type="transmembrane region" description="Helical" evidence="1">
    <location>
        <begin position="67"/>
        <end position="86"/>
    </location>
</feature>
<dbReference type="Proteomes" id="UP001165135">
    <property type="component" value="Unassembled WGS sequence"/>
</dbReference>
<keyword evidence="1" id="KW-0812">Transmembrane</keyword>
<gene>
    <name evidence="2" type="ORF">Airi01_095070</name>
</gene>
<evidence type="ECO:0000313" key="2">
    <source>
        <dbReference type="EMBL" id="GLY81240.1"/>
    </source>
</evidence>
<keyword evidence="1" id="KW-1133">Transmembrane helix</keyword>
<reference evidence="2" key="1">
    <citation type="submission" date="2023-03" db="EMBL/GenBank/DDBJ databases">
        <title>Actinoallomurus iriomotensis NBRC 103681.</title>
        <authorList>
            <person name="Ichikawa N."/>
            <person name="Sato H."/>
            <person name="Tonouchi N."/>
        </authorList>
    </citation>
    <scope>NUCLEOTIDE SEQUENCE</scope>
    <source>
        <strain evidence="2">NBRC 103681</strain>
    </source>
</reference>
<protein>
    <submittedName>
        <fullName evidence="2">Uncharacterized protein</fullName>
    </submittedName>
</protein>
<evidence type="ECO:0000313" key="3">
    <source>
        <dbReference type="Proteomes" id="UP001165135"/>
    </source>
</evidence>
<keyword evidence="1" id="KW-0472">Membrane</keyword>
<name>A0A9W6RT66_9ACTN</name>
<feature type="transmembrane region" description="Helical" evidence="1">
    <location>
        <begin position="128"/>
        <end position="159"/>
    </location>
</feature>
<sequence length="191" mass="19551">MSALITAVWAVAALWAVAAVQTSSLAVRRGRMAVRRNASRARATLLAAAAAGPLTAVASAFVSTPRALAAAPLLVVPAAVTLAWGLPRLRALVSALGDDPWGPSDPRTRRASAEPRLTVPPLIALTGAVMAVLVLAGGLVAALVAYGLTAAVTAALTLWAPRLRENATRAGVLRRVLIHTERLPATGREAA</sequence>
<dbReference type="EMBL" id="BSTJ01000018">
    <property type="protein sequence ID" value="GLY81240.1"/>
    <property type="molecule type" value="Genomic_DNA"/>
</dbReference>
<dbReference type="AlphaFoldDB" id="A0A9W6RT66"/>